<name>A0ABX0GV18_9ACTN</name>
<evidence type="ECO:0000259" key="4">
    <source>
        <dbReference type="PROSITE" id="PS50043"/>
    </source>
</evidence>
<dbReference type="SUPFAM" id="SSF46894">
    <property type="entry name" value="C-terminal effector domain of the bipartite response regulators"/>
    <property type="match status" value="1"/>
</dbReference>
<keyword evidence="2" id="KW-0238">DNA-binding</keyword>
<dbReference type="InterPro" id="IPR016032">
    <property type="entry name" value="Sig_transdc_resp-reg_C-effctor"/>
</dbReference>
<proteinExistence type="predicted"/>
<dbReference type="Pfam" id="PF25873">
    <property type="entry name" value="WHD_MalT"/>
    <property type="match status" value="1"/>
</dbReference>
<dbReference type="PANTHER" id="PTHR44688:SF16">
    <property type="entry name" value="DNA-BINDING TRANSCRIPTIONAL ACTIVATOR DEVR_DOSR"/>
    <property type="match status" value="1"/>
</dbReference>
<evidence type="ECO:0000313" key="5">
    <source>
        <dbReference type="EMBL" id="NHC13502.1"/>
    </source>
</evidence>
<evidence type="ECO:0000313" key="6">
    <source>
        <dbReference type="Proteomes" id="UP000800981"/>
    </source>
</evidence>
<protein>
    <submittedName>
        <fullName evidence="5">LuxR family transcriptional regulator</fullName>
    </submittedName>
</protein>
<dbReference type="Proteomes" id="UP000800981">
    <property type="component" value="Unassembled WGS sequence"/>
</dbReference>
<dbReference type="InterPro" id="IPR036388">
    <property type="entry name" value="WH-like_DNA-bd_sf"/>
</dbReference>
<feature type="domain" description="HTH luxR-type" evidence="4">
    <location>
        <begin position="669"/>
        <end position="734"/>
    </location>
</feature>
<evidence type="ECO:0000256" key="1">
    <source>
        <dbReference type="ARBA" id="ARBA00023015"/>
    </source>
</evidence>
<dbReference type="RefSeq" id="WP_166279970.1">
    <property type="nucleotide sequence ID" value="NZ_JAANNP010000002.1"/>
</dbReference>
<dbReference type="InterPro" id="IPR027417">
    <property type="entry name" value="P-loop_NTPase"/>
</dbReference>
<comment type="caution">
    <text evidence="5">The sequence shown here is derived from an EMBL/GenBank/DDBJ whole genome shotgun (WGS) entry which is preliminary data.</text>
</comment>
<dbReference type="Pfam" id="PF00196">
    <property type="entry name" value="GerE"/>
    <property type="match status" value="1"/>
</dbReference>
<keyword evidence="1" id="KW-0805">Transcription regulation</keyword>
<accession>A0ABX0GV18</accession>
<gene>
    <name evidence="5" type="ORF">G9H71_06860</name>
</gene>
<dbReference type="CDD" id="cd06170">
    <property type="entry name" value="LuxR_C_like"/>
    <property type="match status" value="1"/>
</dbReference>
<dbReference type="PANTHER" id="PTHR44688">
    <property type="entry name" value="DNA-BINDING TRANSCRIPTIONAL ACTIVATOR DEVR_DOSR"/>
    <property type="match status" value="1"/>
</dbReference>
<dbReference type="InterPro" id="IPR059106">
    <property type="entry name" value="WHD_MalT"/>
</dbReference>
<organism evidence="5 6">
    <name type="scientific">Motilibacter deserti</name>
    <dbReference type="NCBI Taxonomy" id="2714956"/>
    <lineage>
        <taxon>Bacteria</taxon>
        <taxon>Bacillati</taxon>
        <taxon>Actinomycetota</taxon>
        <taxon>Actinomycetes</taxon>
        <taxon>Motilibacterales</taxon>
        <taxon>Motilibacteraceae</taxon>
        <taxon>Motilibacter</taxon>
    </lineage>
</organism>
<dbReference type="PROSITE" id="PS50043">
    <property type="entry name" value="HTH_LUXR_2"/>
    <property type="match status" value="1"/>
</dbReference>
<evidence type="ECO:0000256" key="3">
    <source>
        <dbReference type="ARBA" id="ARBA00023163"/>
    </source>
</evidence>
<evidence type="ECO:0000256" key="2">
    <source>
        <dbReference type="ARBA" id="ARBA00023125"/>
    </source>
</evidence>
<dbReference type="SMART" id="SM00421">
    <property type="entry name" value="HTH_LUXR"/>
    <property type="match status" value="1"/>
</dbReference>
<keyword evidence="6" id="KW-1185">Reference proteome</keyword>
<sequence length="736" mass="75261">MGGDGRGTLLAAKTRLPRAPSTLVARDRLLAALDRGDAPVTTVVAGAGYGKTTLVAHWAAGCGLPVAWVSLDAGDDDPRRFWSYVAAGLSAVSPDAAARADRALAVAGSNPLEDAVPQLLNGIGDGPGVLVLDDLHAVTSGEVHEGLELFLDYLPPGLRVVLVSRSAPPLALPRLRARGLLRELAADELRLTPREQRALLDAVLGPGAAQVPADVLEEADGWAAGVVLAALAAGSPRPVEHARARGREQMADYLIAEVLEGLPPGQRGFLLVTAVLPVLEPALCDAALGAEGSADVLRALERAGAFVAQDGAAYSCHPVFRRGLLRQAYPGRQEAARRAASALAARGEPEPAVRLLLDAGDSGAAVALLLGQAATFLASGALGSFVSLGEAVGEARLRTSPALATLLAWAAGQSGRRQDVHRFLAVADAAEAAFDLPGFRCGRSVVAALRSVHAGPGDLPDVAEAYARQAVAQEDDPALPGFVVAHVALGGALLCAGHVDAAVDALQAAWRAPATAALPAPSRTETAGLLAWALCRAHAWDELARLVAATAHEARRLRDELGAAAGPSLALLDASAGLLARHRGDAAGALAALRTAASELTAASHPGIAALVLVAAAHEELACASPSGALARLDAARAALDEAPAMPFLEEEATMLEQRAGRVQAGGTAAQLVEPLTARELSVLRALRGPLAQPALAAELGLSINTVKGYAKALYRKLGVGSRAEAVARGRELGLW</sequence>
<keyword evidence="3" id="KW-0804">Transcription</keyword>
<dbReference type="EMBL" id="JAANNP010000002">
    <property type="protein sequence ID" value="NHC13502.1"/>
    <property type="molecule type" value="Genomic_DNA"/>
</dbReference>
<dbReference type="SUPFAM" id="SSF52540">
    <property type="entry name" value="P-loop containing nucleoside triphosphate hydrolases"/>
    <property type="match status" value="1"/>
</dbReference>
<dbReference type="InterPro" id="IPR000792">
    <property type="entry name" value="Tscrpt_reg_LuxR_C"/>
</dbReference>
<reference evidence="5 6" key="1">
    <citation type="submission" date="2020-03" db="EMBL/GenBank/DDBJ databases">
        <title>Two novel Motilibacter sp.</title>
        <authorList>
            <person name="Liu S."/>
        </authorList>
    </citation>
    <scope>NUCLEOTIDE SEQUENCE [LARGE SCALE GENOMIC DNA]</scope>
    <source>
        <strain evidence="5 6">E257</strain>
    </source>
</reference>
<dbReference type="Gene3D" id="1.10.10.10">
    <property type="entry name" value="Winged helix-like DNA-binding domain superfamily/Winged helix DNA-binding domain"/>
    <property type="match status" value="1"/>
</dbReference>
<dbReference type="Gene3D" id="3.40.50.300">
    <property type="entry name" value="P-loop containing nucleotide triphosphate hydrolases"/>
    <property type="match status" value="1"/>
</dbReference>